<evidence type="ECO:0000256" key="3">
    <source>
        <dbReference type="ARBA" id="ARBA00022692"/>
    </source>
</evidence>
<dbReference type="FunCoup" id="A0A059DI23">
    <property type="interactions" value="865"/>
</dbReference>
<name>A0A059DI23_EUCGR</name>
<evidence type="ECO:0000256" key="7">
    <source>
        <dbReference type="SAM" id="Phobius"/>
    </source>
</evidence>
<evidence type="ECO:0000256" key="1">
    <source>
        <dbReference type="ARBA" id="ARBA00004370"/>
    </source>
</evidence>
<evidence type="ECO:0000256" key="2">
    <source>
        <dbReference type="ARBA" id="ARBA00007590"/>
    </source>
</evidence>
<dbReference type="Pfam" id="PF03647">
    <property type="entry name" value="Tmemb_14"/>
    <property type="match status" value="1"/>
</dbReference>
<evidence type="ECO:0000256" key="4">
    <source>
        <dbReference type="ARBA" id="ARBA00022989"/>
    </source>
</evidence>
<comment type="subcellular location">
    <subcellularLocation>
        <location evidence="1">Membrane</location>
    </subcellularLocation>
</comment>
<dbReference type="GO" id="GO:0009706">
    <property type="term" value="C:chloroplast inner membrane"/>
    <property type="evidence" value="ECO:0000318"/>
    <property type="project" value="GO_Central"/>
</dbReference>
<feature type="transmembrane region" description="Helical" evidence="7">
    <location>
        <begin position="116"/>
        <end position="136"/>
    </location>
</feature>
<dbReference type="eggNOG" id="KOG4267">
    <property type="taxonomic scope" value="Eukaryota"/>
</dbReference>
<evidence type="ECO:0000256" key="5">
    <source>
        <dbReference type="ARBA" id="ARBA00023136"/>
    </source>
</evidence>
<dbReference type="Gene3D" id="1.10.10.1740">
    <property type="entry name" value="Transmembrane protein 14-like"/>
    <property type="match status" value="1"/>
</dbReference>
<feature type="transmembrane region" description="Helical" evidence="7">
    <location>
        <begin position="201"/>
        <end position="220"/>
    </location>
</feature>
<accession>A0A059DI23</accession>
<sequence>MASTATAATASPSQLSCFSAIDRKLQLRKLSALSFRSHRSKSSVVMSLEGRGPETTSPGNTSSLSYTDDASRSEMNGATKSYTSMEDHHAENRGVTEPEQEQGVATPVRAAKIHDFCLGIPFGGLVFSGGLLGFIFSRNPTALGNGVLFGGAILALSTLSLKIWREGKSSLPFILGQIVLSAVIFWKNFQTYSLTKKVFPTGLNLLISAAMLCFYSYVILSGGNPPPKKLKSSAYVS</sequence>
<keyword evidence="4 7" id="KW-1133">Transmembrane helix</keyword>
<evidence type="ECO:0000313" key="8">
    <source>
        <dbReference type="EMBL" id="KCW90109.1"/>
    </source>
</evidence>
<dbReference type="GO" id="GO:0015908">
    <property type="term" value="P:fatty acid transport"/>
    <property type="evidence" value="ECO:0000318"/>
    <property type="project" value="GO_Central"/>
</dbReference>
<keyword evidence="3 7" id="KW-0812">Transmembrane</keyword>
<dbReference type="AlphaFoldDB" id="A0A059DI23"/>
<proteinExistence type="inferred from homology"/>
<feature type="compositionally biased region" description="Polar residues" evidence="6">
    <location>
        <begin position="54"/>
        <end position="84"/>
    </location>
</feature>
<keyword evidence="5 7" id="KW-0472">Membrane</keyword>
<dbReference type="Gramene" id="KCW90109">
    <property type="protein sequence ID" value="KCW90109"/>
    <property type="gene ID" value="EUGRSUZ_A02304"/>
</dbReference>
<comment type="similarity">
    <text evidence="2">Belongs to the TMEM14 family.</text>
</comment>
<dbReference type="OrthoDB" id="655183at2759"/>
<dbReference type="OMA" id="ALLWKNM"/>
<reference evidence="8" key="1">
    <citation type="submission" date="2013-07" db="EMBL/GenBank/DDBJ databases">
        <title>The genome of Eucalyptus grandis.</title>
        <authorList>
            <person name="Schmutz J."/>
            <person name="Hayes R."/>
            <person name="Myburg A."/>
            <person name="Tuskan G."/>
            <person name="Grattapaglia D."/>
            <person name="Rokhsar D.S."/>
        </authorList>
    </citation>
    <scope>NUCLEOTIDE SEQUENCE</scope>
    <source>
        <tissue evidence="8">Leaf extractions</tissue>
    </source>
</reference>
<dbReference type="InterPro" id="IPR044890">
    <property type="entry name" value="TMEM14_sf"/>
</dbReference>
<dbReference type="KEGG" id="egr:104444669"/>
<dbReference type="PANTHER" id="PTHR12668">
    <property type="entry name" value="TRANSMEMBRANE PROTEIN 14, 15"/>
    <property type="match status" value="1"/>
</dbReference>
<dbReference type="InterPro" id="IPR005349">
    <property type="entry name" value="TMEM14"/>
</dbReference>
<dbReference type="GO" id="GO:0015245">
    <property type="term" value="F:fatty acid transmembrane transporter activity"/>
    <property type="evidence" value="ECO:0000318"/>
    <property type="project" value="GO_Central"/>
</dbReference>
<feature type="compositionally biased region" description="Basic and acidic residues" evidence="6">
    <location>
        <begin position="85"/>
        <end position="96"/>
    </location>
</feature>
<feature type="transmembrane region" description="Helical" evidence="7">
    <location>
        <begin position="142"/>
        <end position="164"/>
    </location>
</feature>
<dbReference type="EMBL" id="KK198753">
    <property type="protein sequence ID" value="KCW90109.1"/>
    <property type="molecule type" value="Genomic_DNA"/>
</dbReference>
<evidence type="ECO:0008006" key="9">
    <source>
        <dbReference type="Google" id="ProtNLM"/>
    </source>
</evidence>
<protein>
    <recommendedName>
        <fullName evidence="9">Protein FATTY ACID EXPORT 1, chloroplastic</fullName>
    </recommendedName>
</protein>
<feature type="transmembrane region" description="Helical" evidence="7">
    <location>
        <begin position="171"/>
        <end position="189"/>
    </location>
</feature>
<dbReference type="PANTHER" id="PTHR12668:SF48">
    <property type="entry name" value="PROTEIN FATTY ACID EXPORT 1, CHLOROPLASTIC"/>
    <property type="match status" value="1"/>
</dbReference>
<dbReference type="InParanoid" id="A0A059DI23"/>
<evidence type="ECO:0000256" key="6">
    <source>
        <dbReference type="SAM" id="MobiDB-lite"/>
    </source>
</evidence>
<dbReference type="STRING" id="71139.A0A059DI23"/>
<feature type="region of interest" description="Disordered" evidence="6">
    <location>
        <begin position="43"/>
        <end position="104"/>
    </location>
</feature>
<gene>
    <name evidence="8" type="ORF">EUGRSUZ_A02304</name>
</gene>
<organism evidence="8">
    <name type="scientific">Eucalyptus grandis</name>
    <name type="common">Flooded gum</name>
    <dbReference type="NCBI Taxonomy" id="71139"/>
    <lineage>
        <taxon>Eukaryota</taxon>
        <taxon>Viridiplantae</taxon>
        <taxon>Streptophyta</taxon>
        <taxon>Embryophyta</taxon>
        <taxon>Tracheophyta</taxon>
        <taxon>Spermatophyta</taxon>
        <taxon>Magnoliopsida</taxon>
        <taxon>eudicotyledons</taxon>
        <taxon>Gunneridae</taxon>
        <taxon>Pentapetalae</taxon>
        <taxon>rosids</taxon>
        <taxon>malvids</taxon>
        <taxon>Myrtales</taxon>
        <taxon>Myrtaceae</taxon>
        <taxon>Myrtoideae</taxon>
        <taxon>Eucalypteae</taxon>
        <taxon>Eucalyptus</taxon>
    </lineage>
</organism>